<evidence type="ECO:0000313" key="2">
    <source>
        <dbReference type="Proteomes" id="UP000589036"/>
    </source>
</evidence>
<accession>A0A852TQ54</accession>
<proteinExistence type="predicted"/>
<dbReference type="RefSeq" id="WP_179641831.1">
    <property type="nucleotide sequence ID" value="NZ_BAAAYY010000002.1"/>
</dbReference>
<name>A0A852TQ54_9ACTN</name>
<gene>
    <name evidence="1" type="ORF">HDA32_000771</name>
</gene>
<dbReference type="EMBL" id="JACCCC010000001">
    <property type="protein sequence ID" value="NYE45651.1"/>
    <property type="molecule type" value="Genomic_DNA"/>
</dbReference>
<dbReference type="InterPro" id="IPR011473">
    <property type="entry name" value="DUF1579"/>
</dbReference>
<evidence type="ECO:0008006" key="3">
    <source>
        <dbReference type="Google" id="ProtNLM"/>
    </source>
</evidence>
<dbReference type="Pfam" id="PF07617">
    <property type="entry name" value="DUF1579"/>
    <property type="match status" value="1"/>
</dbReference>
<organism evidence="1 2">
    <name type="scientific">Spinactinospora alkalitolerans</name>
    <dbReference type="NCBI Taxonomy" id="687207"/>
    <lineage>
        <taxon>Bacteria</taxon>
        <taxon>Bacillati</taxon>
        <taxon>Actinomycetota</taxon>
        <taxon>Actinomycetes</taxon>
        <taxon>Streptosporangiales</taxon>
        <taxon>Nocardiopsidaceae</taxon>
        <taxon>Spinactinospora</taxon>
    </lineage>
</organism>
<dbReference type="AlphaFoldDB" id="A0A852TQ54"/>
<reference evidence="1 2" key="1">
    <citation type="submission" date="2020-07" db="EMBL/GenBank/DDBJ databases">
        <title>Sequencing the genomes of 1000 actinobacteria strains.</title>
        <authorList>
            <person name="Klenk H.-P."/>
        </authorList>
    </citation>
    <scope>NUCLEOTIDE SEQUENCE [LARGE SCALE GENOMIC DNA]</scope>
    <source>
        <strain evidence="1 2">CXB654</strain>
    </source>
</reference>
<protein>
    <recommendedName>
        <fullName evidence="3">DUF1579 domain-containing protein</fullName>
    </recommendedName>
</protein>
<evidence type="ECO:0000313" key="1">
    <source>
        <dbReference type="EMBL" id="NYE45651.1"/>
    </source>
</evidence>
<dbReference type="Proteomes" id="UP000589036">
    <property type="component" value="Unassembled WGS sequence"/>
</dbReference>
<comment type="caution">
    <text evidence="1">The sequence shown here is derived from an EMBL/GenBank/DDBJ whole genome shotgun (WGS) entry which is preliminary data.</text>
</comment>
<keyword evidence="2" id="KW-1185">Reference proteome</keyword>
<sequence>MDVKESLSGLVGDWTGTNRLRMMPGDAYGESAASATVSFGAKGSLATIAYTWAYQGGPHEGLLVIGNGGKPDELVAVWADSWHQGPQWMECRGAIGADGVLNVRGSYAEDAGWRIRVDPNDPAHLRLAMDNIMPGADYQVVEAIYSRPE</sequence>